<evidence type="ECO:0000256" key="6">
    <source>
        <dbReference type="ARBA" id="ARBA00023136"/>
    </source>
</evidence>
<evidence type="ECO:0000256" key="4">
    <source>
        <dbReference type="ARBA" id="ARBA00022989"/>
    </source>
</evidence>
<keyword evidence="4 7" id="KW-1133">Transmembrane helix</keyword>
<dbReference type="GO" id="GO:0006629">
    <property type="term" value="P:lipid metabolic process"/>
    <property type="evidence" value="ECO:0007669"/>
    <property type="project" value="UniProtKB-KW"/>
</dbReference>
<keyword evidence="5" id="KW-0443">Lipid metabolism</keyword>
<dbReference type="Pfam" id="PF06775">
    <property type="entry name" value="Seipin"/>
    <property type="match status" value="1"/>
</dbReference>
<name>A0A367IUB0_RHIST</name>
<comment type="subcellular location">
    <subcellularLocation>
        <location evidence="1">Endoplasmic reticulum membrane</location>
        <topology evidence="1">Multi-pass membrane protein</topology>
    </subcellularLocation>
</comment>
<gene>
    <name evidence="8" type="ORF">CU098_000904</name>
</gene>
<dbReference type="STRING" id="4846.A0A367IUB0"/>
<comment type="caution">
    <text evidence="8">The sequence shown here is derived from an EMBL/GenBank/DDBJ whole genome shotgun (WGS) entry which is preliminary data.</text>
</comment>
<sequence>RITLSTPKLQLYSAQLNVIADFRGLRYYMYHQRMTTAFIFIVLFTSIEVIFAIAAWNMFDYKKHFQ</sequence>
<evidence type="ECO:0000256" key="7">
    <source>
        <dbReference type="SAM" id="Phobius"/>
    </source>
</evidence>
<dbReference type="Proteomes" id="UP000253551">
    <property type="component" value="Unassembled WGS sequence"/>
</dbReference>
<dbReference type="InterPro" id="IPR009617">
    <property type="entry name" value="Seipin"/>
</dbReference>
<protein>
    <submittedName>
        <fullName evidence="8">Uncharacterized protein</fullName>
    </submittedName>
</protein>
<dbReference type="AlphaFoldDB" id="A0A367IUB0"/>
<evidence type="ECO:0000256" key="2">
    <source>
        <dbReference type="ARBA" id="ARBA00022692"/>
    </source>
</evidence>
<dbReference type="OrthoDB" id="3990054at2759"/>
<evidence type="ECO:0000313" key="8">
    <source>
        <dbReference type="EMBL" id="RCH81209.1"/>
    </source>
</evidence>
<evidence type="ECO:0000256" key="3">
    <source>
        <dbReference type="ARBA" id="ARBA00022824"/>
    </source>
</evidence>
<evidence type="ECO:0000313" key="9">
    <source>
        <dbReference type="Proteomes" id="UP000253551"/>
    </source>
</evidence>
<reference evidence="8 9" key="1">
    <citation type="journal article" date="2018" name="G3 (Bethesda)">
        <title>Phylogenetic and Phylogenomic Definition of Rhizopus Species.</title>
        <authorList>
            <person name="Gryganskyi A.P."/>
            <person name="Golan J."/>
            <person name="Dolatabadi S."/>
            <person name="Mondo S."/>
            <person name="Robb S."/>
            <person name="Idnurm A."/>
            <person name="Muszewska A."/>
            <person name="Steczkiewicz K."/>
            <person name="Masonjones S."/>
            <person name="Liao H.L."/>
            <person name="Gajdeczka M.T."/>
            <person name="Anike F."/>
            <person name="Vuek A."/>
            <person name="Anishchenko I.M."/>
            <person name="Voigt K."/>
            <person name="de Hoog G.S."/>
            <person name="Smith M.E."/>
            <person name="Heitman J."/>
            <person name="Vilgalys R."/>
            <person name="Stajich J.E."/>
        </authorList>
    </citation>
    <scope>NUCLEOTIDE SEQUENCE [LARGE SCALE GENOMIC DNA]</scope>
    <source>
        <strain evidence="8 9">LSU 92-RS-03</strain>
    </source>
</reference>
<keyword evidence="6 7" id="KW-0472">Membrane</keyword>
<evidence type="ECO:0000256" key="1">
    <source>
        <dbReference type="ARBA" id="ARBA00004477"/>
    </source>
</evidence>
<dbReference type="EMBL" id="PJQM01005619">
    <property type="protein sequence ID" value="RCH81209.1"/>
    <property type="molecule type" value="Genomic_DNA"/>
</dbReference>
<dbReference type="GO" id="GO:0140042">
    <property type="term" value="P:lipid droplet formation"/>
    <property type="evidence" value="ECO:0007669"/>
    <property type="project" value="UniProtKB-ARBA"/>
</dbReference>
<organism evidence="8 9">
    <name type="scientific">Rhizopus stolonifer</name>
    <name type="common">Rhizopus nigricans</name>
    <dbReference type="NCBI Taxonomy" id="4846"/>
    <lineage>
        <taxon>Eukaryota</taxon>
        <taxon>Fungi</taxon>
        <taxon>Fungi incertae sedis</taxon>
        <taxon>Mucoromycota</taxon>
        <taxon>Mucoromycotina</taxon>
        <taxon>Mucoromycetes</taxon>
        <taxon>Mucorales</taxon>
        <taxon>Mucorineae</taxon>
        <taxon>Rhizopodaceae</taxon>
        <taxon>Rhizopus</taxon>
    </lineage>
</organism>
<feature type="transmembrane region" description="Helical" evidence="7">
    <location>
        <begin position="37"/>
        <end position="59"/>
    </location>
</feature>
<evidence type="ECO:0000256" key="5">
    <source>
        <dbReference type="ARBA" id="ARBA00023098"/>
    </source>
</evidence>
<feature type="non-terminal residue" evidence="8">
    <location>
        <position position="1"/>
    </location>
</feature>
<keyword evidence="3" id="KW-0256">Endoplasmic reticulum</keyword>
<keyword evidence="9" id="KW-1185">Reference proteome</keyword>
<accession>A0A367IUB0</accession>
<proteinExistence type="predicted"/>
<keyword evidence="2 7" id="KW-0812">Transmembrane</keyword>
<dbReference type="GO" id="GO:0005789">
    <property type="term" value="C:endoplasmic reticulum membrane"/>
    <property type="evidence" value="ECO:0007669"/>
    <property type="project" value="UniProtKB-SubCell"/>
</dbReference>